<feature type="region of interest" description="Disordered" evidence="1">
    <location>
        <begin position="1"/>
        <end position="44"/>
    </location>
</feature>
<feature type="compositionally biased region" description="Gly residues" evidence="1">
    <location>
        <begin position="1"/>
        <end position="11"/>
    </location>
</feature>
<gene>
    <name evidence="2" type="ORF">SUBVAR_07354</name>
</gene>
<keyword evidence="3" id="KW-1185">Reference proteome</keyword>
<comment type="caution">
    <text evidence="2">The sequence shown here is derived from an EMBL/GenBank/DDBJ whole genome shotgun (WGS) entry which is preliminary data.</text>
</comment>
<dbReference type="HOGENOM" id="CLU_3222923_0_0_9"/>
<dbReference type="EMBL" id="ACBY02000074">
    <property type="protein sequence ID" value="EFB74351.1"/>
    <property type="molecule type" value="Genomic_DNA"/>
</dbReference>
<evidence type="ECO:0000313" key="2">
    <source>
        <dbReference type="EMBL" id="EFB74351.1"/>
    </source>
</evidence>
<proteinExistence type="predicted"/>
<feature type="compositionally biased region" description="Basic residues" evidence="1">
    <location>
        <begin position="29"/>
        <end position="44"/>
    </location>
</feature>
<evidence type="ECO:0000313" key="3">
    <source>
        <dbReference type="Proteomes" id="UP000003438"/>
    </source>
</evidence>
<dbReference type="STRING" id="411471.SUBVAR_07354"/>
<protein>
    <submittedName>
        <fullName evidence="2">Uncharacterized protein</fullName>
    </submittedName>
</protein>
<organism evidence="2 3">
    <name type="scientific">Subdoligranulum variabile DSM 15176</name>
    <dbReference type="NCBI Taxonomy" id="411471"/>
    <lineage>
        <taxon>Bacteria</taxon>
        <taxon>Bacillati</taxon>
        <taxon>Bacillota</taxon>
        <taxon>Clostridia</taxon>
        <taxon>Eubacteriales</taxon>
        <taxon>Oscillospiraceae</taxon>
        <taxon>Subdoligranulum</taxon>
    </lineage>
</organism>
<dbReference type="AlphaFoldDB" id="D1PSH1"/>
<sequence length="44" mass="4796">MAGVGRGGKSGGVKTPPYGLRKSGMQRQCVHHRGRKPLRRRLPA</sequence>
<accession>D1PSH1</accession>
<reference evidence="2" key="1">
    <citation type="submission" date="2009-12" db="EMBL/GenBank/DDBJ databases">
        <authorList>
            <person name="Weinstock G."/>
            <person name="Sodergren E."/>
            <person name="Clifton S."/>
            <person name="Fulton L."/>
            <person name="Fulton B."/>
            <person name="Courtney L."/>
            <person name="Fronick C."/>
            <person name="Harrison M."/>
            <person name="Strong C."/>
            <person name="Farmer C."/>
            <person name="Delahaunty K."/>
            <person name="Markovic C."/>
            <person name="Hall O."/>
            <person name="Minx P."/>
            <person name="Tomlinson C."/>
            <person name="Mitreva M."/>
            <person name="Nelson J."/>
            <person name="Hou S."/>
            <person name="Wollam A."/>
            <person name="Pepin K.H."/>
            <person name="Johnson M."/>
            <person name="Bhonagiri V."/>
            <person name="Nash W.E."/>
            <person name="Warren W."/>
            <person name="Chinwalla A."/>
            <person name="Mardis E.R."/>
            <person name="Wilson R.K."/>
        </authorList>
    </citation>
    <scope>NUCLEOTIDE SEQUENCE [LARGE SCALE GENOMIC DNA]</scope>
    <source>
        <strain evidence="2">DSM 15176</strain>
    </source>
</reference>
<name>D1PSH1_9FIRM</name>
<evidence type="ECO:0000256" key="1">
    <source>
        <dbReference type="SAM" id="MobiDB-lite"/>
    </source>
</evidence>
<dbReference type="Proteomes" id="UP000003438">
    <property type="component" value="Unassembled WGS sequence"/>
</dbReference>